<keyword evidence="2" id="KW-1185">Reference proteome</keyword>
<proteinExistence type="predicted"/>
<evidence type="ECO:0000313" key="1">
    <source>
        <dbReference type="EMBL" id="KAI4302258.1"/>
    </source>
</evidence>
<organism evidence="1 2">
    <name type="scientific">Melastoma candidum</name>
    <dbReference type="NCBI Taxonomy" id="119954"/>
    <lineage>
        <taxon>Eukaryota</taxon>
        <taxon>Viridiplantae</taxon>
        <taxon>Streptophyta</taxon>
        <taxon>Embryophyta</taxon>
        <taxon>Tracheophyta</taxon>
        <taxon>Spermatophyta</taxon>
        <taxon>Magnoliopsida</taxon>
        <taxon>eudicotyledons</taxon>
        <taxon>Gunneridae</taxon>
        <taxon>Pentapetalae</taxon>
        <taxon>rosids</taxon>
        <taxon>malvids</taxon>
        <taxon>Myrtales</taxon>
        <taxon>Melastomataceae</taxon>
        <taxon>Melastomatoideae</taxon>
        <taxon>Melastomateae</taxon>
        <taxon>Melastoma</taxon>
    </lineage>
</organism>
<dbReference type="Proteomes" id="UP001057402">
    <property type="component" value="Chromosome 12"/>
</dbReference>
<evidence type="ECO:0000313" key="2">
    <source>
        <dbReference type="Proteomes" id="UP001057402"/>
    </source>
</evidence>
<name>A0ACB9KYR5_9MYRT</name>
<sequence>MATSRETHNSTKSRVVLAPLTRCRAIGELPNSAHVEYYSQRTTEGGLLISEGTLISTTAAGYPNTPGIYTDKQVEAWKKVVDAVHAKGGIFFCQLWHVGRASTQDYQPGGIAPISSTNRILSNKFRPQLPGDSYGSFSKPRALETAEVGQVVRHYRQAAANAIRAGFDGVEVHGAYGYLIDQFLKQSINDRTDIYGGSIENRCRFLLEIIRAMADEIGLDRVGLKIQPEAEFNGATDPDPLNLGLAIIERVNKLQVELGSSLSYLQLPRPWLLSSDERKLEESARMLWAWRDAYHGVFMATGGFT</sequence>
<dbReference type="EMBL" id="CM042891">
    <property type="protein sequence ID" value="KAI4302258.1"/>
    <property type="molecule type" value="Genomic_DNA"/>
</dbReference>
<reference evidence="2" key="1">
    <citation type="journal article" date="2023" name="Front. Plant Sci.">
        <title>Chromosomal-level genome assembly of Melastoma candidum provides insights into trichome evolution.</title>
        <authorList>
            <person name="Zhong Y."/>
            <person name="Wu W."/>
            <person name="Sun C."/>
            <person name="Zou P."/>
            <person name="Liu Y."/>
            <person name="Dai S."/>
            <person name="Zhou R."/>
        </authorList>
    </citation>
    <scope>NUCLEOTIDE SEQUENCE [LARGE SCALE GENOMIC DNA]</scope>
</reference>
<gene>
    <name evidence="1" type="ORF">MLD38_038032</name>
</gene>
<protein>
    <submittedName>
        <fullName evidence="1">Uncharacterized protein</fullName>
    </submittedName>
</protein>
<accession>A0ACB9KYR5</accession>
<comment type="caution">
    <text evidence="1">The sequence shown here is derived from an EMBL/GenBank/DDBJ whole genome shotgun (WGS) entry which is preliminary data.</text>
</comment>